<dbReference type="RefSeq" id="WP_318065413.1">
    <property type="nucleotide sequence ID" value="NZ_JAWONS010000245.1"/>
</dbReference>
<feature type="region of interest" description="Disordered" evidence="1">
    <location>
        <begin position="417"/>
        <end position="480"/>
    </location>
</feature>
<dbReference type="Pfam" id="PF23750">
    <property type="entry name" value="RsgI_M"/>
    <property type="match status" value="1"/>
</dbReference>
<dbReference type="Proteomes" id="UP001276854">
    <property type="component" value="Unassembled WGS sequence"/>
</dbReference>
<accession>A0ABU4GNM4</accession>
<reference evidence="4 5" key="1">
    <citation type="submission" date="2023-10" db="EMBL/GenBank/DDBJ databases">
        <title>A novel Glycoside Hydrolase 43-Like Enzyme from Clostrdium boliviensis is an Endo-xylanase, and a Candidate for Xylooligosaccharides Production from Different Xylan Substrates.</title>
        <authorList>
            <person name="Alvarez M.T."/>
            <person name="Rocabado-Villegas L.R."/>
            <person name="Salas-Veizaga D.M."/>
            <person name="Linares-Pasten J.A."/>
            <person name="Gudmundsdottir E.E."/>
            <person name="Hreggvidsson G.O."/>
            <person name="Adlercreutz P."/>
            <person name="Nordberg Karlsson E."/>
        </authorList>
    </citation>
    <scope>NUCLEOTIDE SEQUENCE [LARGE SCALE GENOMIC DNA]</scope>
    <source>
        <strain evidence="4 5">E-1</strain>
    </source>
</reference>
<feature type="compositionally biased region" description="Basic and acidic residues" evidence="1">
    <location>
        <begin position="449"/>
        <end position="472"/>
    </location>
</feature>
<feature type="domain" description="Anti-sigma factor RsgI-like middle" evidence="3">
    <location>
        <begin position="84"/>
        <end position="216"/>
    </location>
</feature>
<keyword evidence="2" id="KW-1133">Transmembrane helix</keyword>
<gene>
    <name evidence="4" type="ORF">RZO55_16705</name>
</gene>
<evidence type="ECO:0000256" key="2">
    <source>
        <dbReference type="SAM" id="Phobius"/>
    </source>
</evidence>
<sequence>MAGDKHRQLNRQQIEASLKSATDDLIPNVLDRIDLNTPQIMENGYSRPSFFKRQRVIAGLIAACFCMIMLAGGTYSFQNSRVDSVIGIDVNPSVELSVNKKNRVLKAEAVNADGKTILKDMDLEGVDLNVAVNAIIGSLVTHGFLDDLDNAILVTVSNDSIKKASNLRSEVVSDIRMTLEEKRLKAVVYDQQVIEEDDVKQLARQYDISYGKAYFLKELIDQNTSLSMDDMEELAPLTMEEIAKVITERSYAVGAKTKVSEDTKSETQTSIQTTEETTTRQETESVTETTPETTTAEATSQVPAQTPATQPATSAETTAVPPTTEDVVTSQKIKIDYVDYENGLIMVHFITRVKWKNPTVSVKDGDGTTYSSKIGDTDSDYCEINVSGLEGGVEYTFVLGGISPKSGKQTTVKGVFETPVIGDGEADDTEPEDTEPAETNPTQASPTETKPEETTTQKAAETDTAKAEEKTTEAVNQEGI</sequence>
<dbReference type="EMBL" id="JAWONS010000245">
    <property type="protein sequence ID" value="MDW2799216.1"/>
    <property type="molecule type" value="Genomic_DNA"/>
</dbReference>
<protein>
    <recommendedName>
        <fullName evidence="3">Anti-sigma factor RsgI-like middle domain-containing protein</fullName>
    </recommendedName>
</protein>
<evidence type="ECO:0000256" key="1">
    <source>
        <dbReference type="SAM" id="MobiDB-lite"/>
    </source>
</evidence>
<feature type="transmembrane region" description="Helical" evidence="2">
    <location>
        <begin position="56"/>
        <end position="77"/>
    </location>
</feature>
<feature type="region of interest" description="Disordered" evidence="1">
    <location>
        <begin position="255"/>
        <end position="324"/>
    </location>
</feature>
<feature type="compositionally biased region" description="Low complexity" evidence="1">
    <location>
        <begin position="266"/>
        <end position="276"/>
    </location>
</feature>
<comment type="caution">
    <text evidence="4">The sequence shown here is derived from an EMBL/GenBank/DDBJ whole genome shotgun (WGS) entry which is preliminary data.</text>
</comment>
<evidence type="ECO:0000313" key="4">
    <source>
        <dbReference type="EMBL" id="MDW2799216.1"/>
    </source>
</evidence>
<keyword evidence="2" id="KW-0812">Transmembrane</keyword>
<keyword evidence="2" id="KW-0472">Membrane</keyword>
<organism evidence="4 5">
    <name type="scientific">Clostridium boliviensis</name>
    <dbReference type="NCBI Taxonomy" id="318465"/>
    <lineage>
        <taxon>Bacteria</taxon>
        <taxon>Bacillati</taxon>
        <taxon>Bacillota</taxon>
        <taxon>Clostridia</taxon>
        <taxon>Eubacteriales</taxon>
        <taxon>Clostridiaceae</taxon>
        <taxon>Clostridium</taxon>
    </lineage>
</organism>
<proteinExistence type="predicted"/>
<feature type="compositionally biased region" description="Low complexity" evidence="1">
    <location>
        <begin position="284"/>
        <end position="319"/>
    </location>
</feature>
<keyword evidence="5" id="KW-1185">Reference proteome</keyword>
<evidence type="ECO:0000313" key="5">
    <source>
        <dbReference type="Proteomes" id="UP001276854"/>
    </source>
</evidence>
<evidence type="ECO:0000259" key="3">
    <source>
        <dbReference type="Pfam" id="PF23750"/>
    </source>
</evidence>
<feature type="compositionally biased region" description="Acidic residues" evidence="1">
    <location>
        <begin position="424"/>
        <end position="436"/>
    </location>
</feature>
<dbReference type="InterPro" id="IPR055431">
    <property type="entry name" value="RsgI_M"/>
</dbReference>
<name>A0ABU4GNM4_9CLOT</name>